<evidence type="ECO:0000313" key="5">
    <source>
        <dbReference type="EMBL" id="OVA18260.1"/>
    </source>
</evidence>
<feature type="region of interest" description="Disordered" evidence="1">
    <location>
        <begin position="731"/>
        <end position="794"/>
    </location>
</feature>
<feature type="compositionally biased region" description="Low complexity" evidence="1">
    <location>
        <begin position="471"/>
        <end position="483"/>
    </location>
</feature>
<dbReference type="STRING" id="56857.A0A200R6E6"/>
<dbReference type="PANTHER" id="PTHR46836">
    <property type="entry name" value="AFADIN"/>
    <property type="match status" value="1"/>
</dbReference>
<feature type="compositionally biased region" description="Basic residues" evidence="1">
    <location>
        <begin position="1"/>
        <end position="11"/>
    </location>
</feature>
<feature type="compositionally biased region" description="Basic and acidic residues" evidence="1">
    <location>
        <begin position="617"/>
        <end position="627"/>
    </location>
</feature>
<dbReference type="InterPro" id="IPR032795">
    <property type="entry name" value="DUF3741-assoc"/>
</dbReference>
<dbReference type="PANTHER" id="PTHR46836:SF8">
    <property type="entry name" value="AFADIN"/>
    <property type="match status" value="1"/>
</dbReference>
<name>A0A200R6E6_MACCD</name>
<dbReference type="FunCoup" id="A0A200R6E6">
    <property type="interactions" value="1494"/>
</dbReference>
<evidence type="ECO:0000256" key="1">
    <source>
        <dbReference type="SAM" id="MobiDB-lite"/>
    </source>
</evidence>
<evidence type="ECO:0000259" key="3">
    <source>
        <dbReference type="Pfam" id="PF14309"/>
    </source>
</evidence>
<sequence>MERFQQKRSHGRDKYYQPSSTKVKNHSDPSSAPNVIFTGRTPAGNAQFRKHVDASEVLSDTGSCSSGQTEEDSFAYELRPGSSKQAGGTLIKKLLAEELSKEMESRRRPPSVIARLMGLDALPPQQPIQKQQKKFSENYLKRTASIGFVEKNSSHEGRSFRMNKKEPQEFKDVFEVLESSHAGKQGNPSAPKETVNSKVSESKMEFIRQKFMDVKRLSTDEKLQHSKEFHDALEVLDSNKDLLLKFLQEPDSLFTKHLHDLQGVPPPPPAGHITVLKSSNAHKYENGDIGWKSERKEWKDVTDSCQKPEHGVVCRPQNKHNVHISSKVSKTRFERKNEASLLPTRIVVLKPNVGTVQNAARTLPFPNSSEVLQSDHRKHREYRSSENQELFAEMRDQRISSREVELLKHRTQGSREIAKEITRQMRNSARSSSSTKALSSRLGGYVGDESSYTISVNDSTDESEVMKWKSRYSPSTSYSTESSVSREAKKRISERLKMTNCFQKVGTVGRGNTLGEMLAMPDRETRPTNLESMVGQEGYTDRLAWNDGVAKWGSPLGISSRDGWKDECARTLPRSRSLPASSTFFGSPRKVIRDGAFGSDRCSVLKETVTRGSNKSKKADSDHREGLFSKSNIRSSSKKSNSFLHVGRENNPTVQESHLKPDEPRKIIEDKDLLEKTPISLAQSDGGLDVTIPVNDEIAFVLPEDAEMSSGTPETPEPIACISTWKEENFSACDPDGPVPEKLSTEEAPEESLHTSSHCLATEPESPRSSKEAEQPSPVSVLEPPFVDEVSPDSDCFESVSADLQGLRMQLQLLKLESSDAYSEDIEMIVSSDEDTAEEGSLSFLEKGELIGRLRDENSRDFSYLIDVLVDSEFLDAERDMPLATWYSPDCPVGLPVFEKLEKQKYGEQTNWPRSERRLLFDRINAGLMEILQQDEDPHPWIKPVRTVRRGWREEPLEEELWNVLVREGKEGREEDALEKGMVLGKEIRWLDLGNEIDVVGREIERWLMDELVAEVLSM</sequence>
<feature type="domain" description="DUF4378" evidence="3">
    <location>
        <begin position="861"/>
        <end position="1015"/>
    </location>
</feature>
<feature type="compositionally biased region" description="Polar residues" evidence="1">
    <location>
        <begin position="58"/>
        <end position="68"/>
    </location>
</feature>
<feature type="domain" description="DUF3741" evidence="4">
    <location>
        <begin position="105"/>
        <end position="126"/>
    </location>
</feature>
<feature type="region of interest" description="Disordered" evidence="1">
    <location>
        <begin position="1"/>
        <end position="73"/>
    </location>
</feature>
<dbReference type="Pfam" id="PF14309">
    <property type="entry name" value="DUF4378"/>
    <property type="match status" value="1"/>
</dbReference>
<dbReference type="OMA" id="CGRISAM"/>
<dbReference type="Proteomes" id="UP000195402">
    <property type="component" value="Unassembled WGS sequence"/>
</dbReference>
<dbReference type="OrthoDB" id="1925259at2759"/>
<protein>
    <recommendedName>
        <fullName evidence="7">DUF4378 domain-containing protein</fullName>
    </recommendedName>
</protein>
<comment type="caution">
    <text evidence="5">The sequence shown here is derived from an EMBL/GenBank/DDBJ whole genome shotgun (WGS) entry which is preliminary data.</text>
</comment>
<dbReference type="InterPro" id="IPR022212">
    <property type="entry name" value="DUF3741"/>
</dbReference>
<feature type="compositionally biased region" description="Low complexity" evidence="1">
    <location>
        <begin position="629"/>
        <end position="642"/>
    </location>
</feature>
<feature type="compositionally biased region" description="Polar residues" evidence="1">
    <location>
        <begin position="17"/>
        <end position="33"/>
    </location>
</feature>
<gene>
    <name evidence="5" type="ORF">BVC80_1835g692</name>
</gene>
<dbReference type="EMBL" id="MVGT01000437">
    <property type="protein sequence ID" value="OVA18260.1"/>
    <property type="molecule type" value="Genomic_DNA"/>
</dbReference>
<evidence type="ECO:0000313" key="6">
    <source>
        <dbReference type="Proteomes" id="UP000195402"/>
    </source>
</evidence>
<evidence type="ECO:0000259" key="2">
    <source>
        <dbReference type="Pfam" id="PF12552"/>
    </source>
</evidence>
<feature type="compositionally biased region" description="Low complexity" evidence="1">
    <location>
        <begin position="428"/>
        <end position="442"/>
    </location>
</feature>
<dbReference type="Pfam" id="PF14383">
    <property type="entry name" value="VARLMGL"/>
    <property type="match status" value="1"/>
</dbReference>
<feature type="region of interest" description="Disordered" evidence="1">
    <location>
        <begin position="421"/>
        <end position="486"/>
    </location>
</feature>
<dbReference type="Pfam" id="PF12552">
    <property type="entry name" value="DUF3741"/>
    <property type="match status" value="1"/>
</dbReference>
<evidence type="ECO:0008006" key="7">
    <source>
        <dbReference type="Google" id="ProtNLM"/>
    </source>
</evidence>
<reference evidence="5 6" key="1">
    <citation type="journal article" date="2017" name="Mol. Plant">
        <title>The Genome of Medicinal Plant Macleaya cordata Provides New Insights into Benzylisoquinoline Alkaloids Metabolism.</title>
        <authorList>
            <person name="Liu X."/>
            <person name="Liu Y."/>
            <person name="Huang P."/>
            <person name="Ma Y."/>
            <person name="Qing Z."/>
            <person name="Tang Q."/>
            <person name="Cao H."/>
            <person name="Cheng P."/>
            <person name="Zheng Y."/>
            <person name="Yuan Z."/>
            <person name="Zhou Y."/>
            <person name="Liu J."/>
            <person name="Tang Z."/>
            <person name="Zhuo Y."/>
            <person name="Zhang Y."/>
            <person name="Yu L."/>
            <person name="Huang J."/>
            <person name="Yang P."/>
            <person name="Peng Q."/>
            <person name="Zhang J."/>
            <person name="Jiang W."/>
            <person name="Zhang Z."/>
            <person name="Lin K."/>
            <person name="Ro D.K."/>
            <person name="Chen X."/>
            <person name="Xiong X."/>
            <person name="Shang Y."/>
            <person name="Huang S."/>
            <person name="Zeng J."/>
        </authorList>
    </citation>
    <scope>NUCLEOTIDE SEQUENCE [LARGE SCALE GENOMIC DNA]</scope>
    <source>
        <strain evidence="6">cv. BLH2017</strain>
        <tissue evidence="5">Root</tissue>
    </source>
</reference>
<evidence type="ECO:0000259" key="4">
    <source>
        <dbReference type="Pfam" id="PF14383"/>
    </source>
</evidence>
<accession>A0A200R6E6</accession>
<keyword evidence="6" id="KW-1185">Reference proteome</keyword>
<organism evidence="5 6">
    <name type="scientific">Macleaya cordata</name>
    <name type="common">Five-seeded plume-poppy</name>
    <name type="synonym">Bocconia cordata</name>
    <dbReference type="NCBI Taxonomy" id="56857"/>
    <lineage>
        <taxon>Eukaryota</taxon>
        <taxon>Viridiplantae</taxon>
        <taxon>Streptophyta</taxon>
        <taxon>Embryophyta</taxon>
        <taxon>Tracheophyta</taxon>
        <taxon>Spermatophyta</taxon>
        <taxon>Magnoliopsida</taxon>
        <taxon>Ranunculales</taxon>
        <taxon>Papaveraceae</taxon>
        <taxon>Papaveroideae</taxon>
        <taxon>Macleaya</taxon>
    </lineage>
</organism>
<feature type="compositionally biased region" description="Basic and acidic residues" evidence="1">
    <location>
        <begin position="765"/>
        <end position="774"/>
    </location>
</feature>
<proteinExistence type="predicted"/>
<feature type="region of interest" description="Disordered" evidence="1">
    <location>
        <begin position="609"/>
        <end position="664"/>
    </location>
</feature>
<feature type="domain" description="DUF3741" evidence="2">
    <location>
        <begin position="208"/>
        <end position="252"/>
    </location>
</feature>
<dbReference type="InParanoid" id="A0A200R6E6"/>
<dbReference type="AlphaFoldDB" id="A0A200R6E6"/>
<dbReference type="InterPro" id="IPR025486">
    <property type="entry name" value="DUF4378"/>
</dbReference>